<accession>A0A8J7NPD1</accession>
<dbReference type="GO" id="GO:0060271">
    <property type="term" value="P:cilium assembly"/>
    <property type="evidence" value="ECO:0007669"/>
    <property type="project" value="InterPro"/>
</dbReference>
<feature type="region of interest" description="Disordered" evidence="8">
    <location>
        <begin position="826"/>
        <end position="906"/>
    </location>
</feature>
<feature type="region of interest" description="Disordered" evidence="8">
    <location>
        <begin position="524"/>
        <end position="561"/>
    </location>
</feature>
<keyword evidence="6" id="KW-0966">Cell projection</keyword>
<comment type="subcellular location">
    <subcellularLocation>
        <location evidence="2">Cell projection</location>
        <location evidence="2">Cilium</location>
    </subcellularLocation>
    <subcellularLocation>
        <location evidence="1">Cytoplasm</location>
        <location evidence="1">Cytoskeleton</location>
        <location evidence="1">Microtubule organizing center</location>
        <location evidence="1">Centrosome</location>
        <location evidence="1">Centriole</location>
    </subcellularLocation>
</comment>
<feature type="compositionally biased region" description="Pro residues" evidence="8">
    <location>
        <begin position="227"/>
        <end position="237"/>
    </location>
</feature>
<dbReference type="SUPFAM" id="SSF103657">
    <property type="entry name" value="BAR/IMD domain-like"/>
    <property type="match status" value="1"/>
</dbReference>
<keyword evidence="10" id="KW-1185">Reference proteome</keyword>
<dbReference type="Pfam" id="PF06730">
    <property type="entry name" value="FAM92"/>
    <property type="match status" value="1"/>
</dbReference>
<comment type="similarity">
    <text evidence="7">Belongs to the CIBAR family.</text>
</comment>
<feature type="region of interest" description="Disordered" evidence="8">
    <location>
        <begin position="346"/>
        <end position="424"/>
    </location>
</feature>
<dbReference type="CDD" id="cd07598">
    <property type="entry name" value="BAR_FAM92"/>
    <property type="match status" value="1"/>
</dbReference>
<dbReference type="AlphaFoldDB" id="A0A8J7NPD1"/>
<feature type="region of interest" description="Disordered" evidence="8">
    <location>
        <begin position="1"/>
        <end position="23"/>
    </location>
</feature>
<feature type="compositionally biased region" description="Basic and acidic residues" evidence="8">
    <location>
        <begin position="546"/>
        <end position="561"/>
    </location>
</feature>
<evidence type="ECO:0000256" key="6">
    <source>
        <dbReference type="ARBA" id="ARBA00023273"/>
    </source>
</evidence>
<dbReference type="GO" id="GO:0035869">
    <property type="term" value="C:ciliary transition zone"/>
    <property type="evidence" value="ECO:0007669"/>
    <property type="project" value="TreeGrafter"/>
</dbReference>
<feature type="region of interest" description="Disordered" evidence="8">
    <location>
        <begin position="217"/>
        <end position="248"/>
    </location>
</feature>
<evidence type="ECO:0000256" key="8">
    <source>
        <dbReference type="SAM" id="MobiDB-lite"/>
    </source>
</evidence>
<dbReference type="GO" id="GO:0005814">
    <property type="term" value="C:centriole"/>
    <property type="evidence" value="ECO:0007669"/>
    <property type="project" value="UniProtKB-SubCell"/>
</dbReference>
<dbReference type="InterPro" id="IPR027267">
    <property type="entry name" value="AH/BAR_dom_sf"/>
</dbReference>
<feature type="region of interest" description="Disordered" evidence="8">
    <location>
        <begin position="42"/>
        <end position="71"/>
    </location>
</feature>
<feature type="compositionally biased region" description="Low complexity" evidence="8">
    <location>
        <begin position="826"/>
        <end position="837"/>
    </location>
</feature>
<feature type="compositionally biased region" description="Basic residues" evidence="8">
    <location>
        <begin position="524"/>
        <end position="535"/>
    </location>
</feature>
<feature type="compositionally biased region" description="Basic residues" evidence="8">
    <location>
        <begin position="238"/>
        <end position="248"/>
    </location>
</feature>
<organism evidence="9 10">
    <name type="scientific">Atractosteus spatula</name>
    <name type="common">Alligator gar</name>
    <name type="synonym">Lepisosteus spatula</name>
    <dbReference type="NCBI Taxonomy" id="7917"/>
    <lineage>
        <taxon>Eukaryota</taxon>
        <taxon>Metazoa</taxon>
        <taxon>Chordata</taxon>
        <taxon>Craniata</taxon>
        <taxon>Vertebrata</taxon>
        <taxon>Euteleostomi</taxon>
        <taxon>Actinopterygii</taxon>
        <taxon>Neopterygii</taxon>
        <taxon>Holostei</taxon>
        <taxon>Semionotiformes</taxon>
        <taxon>Lepisosteidae</taxon>
        <taxon>Atractosteus</taxon>
    </lineage>
</organism>
<comment type="caution">
    <text evidence="9">The sequence shown here is derived from an EMBL/GenBank/DDBJ whole genome shotgun (WGS) entry which is preliminary data.</text>
</comment>
<reference evidence="9" key="1">
    <citation type="journal article" date="2021" name="Cell">
        <title>Tracing the genetic footprints of vertebrate landing in non-teleost ray-finned fishes.</title>
        <authorList>
            <person name="Bi X."/>
            <person name="Wang K."/>
            <person name="Yang L."/>
            <person name="Pan H."/>
            <person name="Jiang H."/>
            <person name="Wei Q."/>
            <person name="Fang M."/>
            <person name="Yu H."/>
            <person name="Zhu C."/>
            <person name="Cai Y."/>
            <person name="He Y."/>
            <person name="Gan X."/>
            <person name="Zeng H."/>
            <person name="Yu D."/>
            <person name="Zhu Y."/>
            <person name="Jiang H."/>
            <person name="Qiu Q."/>
            <person name="Yang H."/>
            <person name="Zhang Y.E."/>
            <person name="Wang W."/>
            <person name="Zhu M."/>
            <person name="He S."/>
            <person name="Zhang G."/>
        </authorList>
    </citation>
    <scope>NUCLEOTIDE SEQUENCE</scope>
    <source>
        <strain evidence="9">Allg_001</strain>
    </source>
</reference>
<evidence type="ECO:0000313" key="10">
    <source>
        <dbReference type="Proteomes" id="UP000736164"/>
    </source>
</evidence>
<dbReference type="Gene3D" id="1.20.1270.60">
    <property type="entry name" value="Arfaptin homology (AH) domain/BAR domain"/>
    <property type="match status" value="1"/>
</dbReference>
<keyword evidence="5" id="KW-0206">Cytoskeleton</keyword>
<keyword evidence="3" id="KW-0963">Cytoplasm</keyword>
<dbReference type="PANTHER" id="PTHR21223:SF3">
    <property type="entry name" value="CBY1-INTERACTING BAR DOMAIN-CONTAINING PROTEIN 2"/>
    <property type="match status" value="1"/>
</dbReference>
<evidence type="ECO:0000256" key="4">
    <source>
        <dbReference type="ARBA" id="ARBA00022794"/>
    </source>
</evidence>
<gene>
    <name evidence="9" type="primary">Fam92b</name>
    <name evidence="9" type="ORF">GTO95_0008403</name>
</gene>
<dbReference type="InterPro" id="IPR035590">
    <property type="entry name" value="BAR_CBAR1/2"/>
</dbReference>
<keyword evidence="4" id="KW-0970">Cilium biogenesis/degradation</keyword>
<proteinExistence type="inferred from homology"/>
<dbReference type="PANTHER" id="PTHR21223">
    <property type="entry name" value="CBY1-INTERACTING BAR DOMAIN-CONTAINING PROTEIN HOMOLOG"/>
    <property type="match status" value="1"/>
</dbReference>
<evidence type="ECO:0000256" key="2">
    <source>
        <dbReference type="ARBA" id="ARBA00004138"/>
    </source>
</evidence>
<name>A0A8J7NPD1_ATRSP</name>
<feature type="non-terminal residue" evidence="9">
    <location>
        <position position="1"/>
    </location>
</feature>
<feature type="non-terminal residue" evidence="9">
    <location>
        <position position="906"/>
    </location>
</feature>
<feature type="compositionally biased region" description="Acidic residues" evidence="8">
    <location>
        <begin position="859"/>
        <end position="875"/>
    </location>
</feature>
<dbReference type="Proteomes" id="UP000736164">
    <property type="component" value="Unassembled WGS sequence"/>
</dbReference>
<sequence>MPKAKTANPAEHKERSAQASELKSPLCGSFIRSLRELASLFQSEERHGHGANSADNRRYREGESDTAGQTPELFQLETSDRVSAVPPHTSQTSPLLCSQHVICFHSSPTTSSALHSLPGCSAGGFCTTSCHSGPGSITLASVRKNRTISRNKIRICVTDSDLIDWTRISFKNILLTKEPVTGAPVISSLPETLRLCAPTGAGGARLLESACTLGTPLPGHSSSRFPPRTPPASPPSHPHPRRHQARRFRSRTKGFIAASAQYLLHLDWKLSHTSSLCQPGSRHQVSKNAKARKLTMKEAPAEPVPPIRKAHCLGPLLEKLTGLILKSRQPLSEHDSAHITLPAAALQHPHPAPSPSQAELGPVKNTADTDTSVRNQPSFDGAQRTGEAAPRSKGTEACAPFSQSPNTETLIPVDSDGQILPSAIKTPPSITSAYSVAPFRSLKAHHSNSQRHTDEVAVGGNILRNTAILKHSSTWVMHNTSHTSSRTAAEAKQRLPTAAQAGWHTAAWVTSRAKRARLPKGKSAQKAKAHSHLCHKPSTQPALNRGENERQRAREEVKKEHAVASVSPAIRMTDGSVHKWIPRPFVIGRIPEDTSLMTAKLQETQLKIMETTVTQAEKYLGQFCTLLASYARKTAKLRDKADLVVKQLVDFANTENPELRACLKNLAEDLAMVQDYRQAEVQRLETRVVSPLKTYGDIIKHKRADLKKLSAERNREIKELEKLEKMRQRNPSDRQAIAEANAQKASADASRTTRQLEETISDFQRQKMEDIKKVFMEFITVEMLFHAKALEVYSNTFQNLENFDMEKDMETFRSRIQMYNGTLDSQTLQSVQSTSSVHRYPSPTPSSTRQSTLRRQNPVEEEEEEEEESSEEEEDLHNVRAMYEYEYAKSRRKKPSTQGGHRAQAQ</sequence>
<evidence type="ECO:0000256" key="5">
    <source>
        <dbReference type="ARBA" id="ARBA00023212"/>
    </source>
</evidence>
<evidence type="ECO:0000256" key="3">
    <source>
        <dbReference type="ARBA" id="ARBA00022490"/>
    </source>
</evidence>
<evidence type="ECO:0000313" key="9">
    <source>
        <dbReference type="EMBL" id="MBN3316626.1"/>
    </source>
</evidence>
<dbReference type="EMBL" id="JAAWVO010030959">
    <property type="protein sequence ID" value="MBN3316626.1"/>
    <property type="molecule type" value="Genomic_DNA"/>
</dbReference>
<feature type="compositionally biased region" description="Polar residues" evidence="8">
    <location>
        <begin position="366"/>
        <end position="378"/>
    </location>
</feature>
<evidence type="ECO:0000256" key="1">
    <source>
        <dbReference type="ARBA" id="ARBA00004114"/>
    </source>
</evidence>
<dbReference type="GO" id="GO:0036064">
    <property type="term" value="C:ciliary basal body"/>
    <property type="evidence" value="ECO:0007669"/>
    <property type="project" value="TreeGrafter"/>
</dbReference>
<feature type="compositionally biased region" description="Low complexity" evidence="8">
    <location>
        <begin position="845"/>
        <end position="856"/>
    </location>
</feature>
<evidence type="ECO:0000256" key="7">
    <source>
        <dbReference type="ARBA" id="ARBA00029449"/>
    </source>
</evidence>
<feature type="region of interest" description="Disordered" evidence="8">
    <location>
        <begin position="725"/>
        <end position="753"/>
    </location>
</feature>
<dbReference type="InterPro" id="IPR009602">
    <property type="entry name" value="CBAR/FAM92"/>
</dbReference>
<protein>
    <submittedName>
        <fullName evidence="9">FA92B protein</fullName>
    </submittedName>
</protein>